<dbReference type="OrthoDB" id="378730at2"/>
<evidence type="ECO:0000259" key="1">
    <source>
        <dbReference type="SMART" id="SM00897"/>
    </source>
</evidence>
<sequence length="383" mass="42001">MKVCFEPSTDVNQLKDSIDSLLTQDPSLESFVLLSCDANHWPIDEVDSILKASKAPIFGGVFPQIIYEQSHHERGFILIGLHHVPVWQMVDGLSQSESKGIDMQVETLSSAWEALAGDVTLFVVVDGLAKSIAKLIESLFFNFGLVHNFIGGGAGSLSFEQKPCVITPDGIKKDCALIVRLQALSGLGVSHGWQPISEPMKVTHSEQNRVISLDWKPAFQQYRQIVEAHSGLVFNDQNFFDIAKSYPFGISKLDAEMVVRDPLMLNDVQDIVCVGDVPQDVFVKVLTGTKESLIAAARDASNKAKVSYEHVSEKPPELTLFIDCISRVLFLGKSIDDELNVVTSETPVVGALTLGEIANTGQDYLEFYNKTAVVCLLSEQSDA</sequence>
<dbReference type="EMBL" id="QKRX01000001">
    <property type="protein sequence ID" value="RAU19742.1"/>
    <property type="molecule type" value="Genomic_DNA"/>
</dbReference>
<name>A0A364NRT8_9GAMM</name>
<feature type="domain" description="FIST" evidence="1">
    <location>
        <begin position="29"/>
        <end position="217"/>
    </location>
</feature>
<dbReference type="RefSeq" id="WP_112156797.1">
    <property type="nucleotide sequence ID" value="NZ_QKRX01000001.1"/>
</dbReference>
<dbReference type="Pfam" id="PF08495">
    <property type="entry name" value="FIST"/>
    <property type="match status" value="1"/>
</dbReference>
<comment type="caution">
    <text evidence="3">The sequence shown here is derived from an EMBL/GenBank/DDBJ whole genome shotgun (WGS) entry which is preliminary data.</text>
</comment>
<dbReference type="SMART" id="SM00897">
    <property type="entry name" value="FIST"/>
    <property type="match status" value="1"/>
</dbReference>
<dbReference type="Proteomes" id="UP000250744">
    <property type="component" value="Unassembled WGS sequence"/>
</dbReference>
<feature type="domain" description="FIST C-domain" evidence="2">
    <location>
        <begin position="218"/>
        <end position="360"/>
    </location>
</feature>
<keyword evidence="3" id="KW-0808">Transferase</keyword>
<dbReference type="Pfam" id="PF10442">
    <property type="entry name" value="FIST_C"/>
    <property type="match status" value="1"/>
</dbReference>
<protein>
    <submittedName>
        <fullName evidence="3">Histidine kinase</fullName>
    </submittedName>
</protein>
<organism evidence="3 4">
    <name type="scientific">Nitrincola tibetensis</name>
    <dbReference type="NCBI Taxonomy" id="2219697"/>
    <lineage>
        <taxon>Bacteria</taxon>
        <taxon>Pseudomonadati</taxon>
        <taxon>Pseudomonadota</taxon>
        <taxon>Gammaproteobacteria</taxon>
        <taxon>Oceanospirillales</taxon>
        <taxon>Oceanospirillaceae</taxon>
        <taxon>Nitrincola</taxon>
    </lineage>
</organism>
<dbReference type="GO" id="GO:0016301">
    <property type="term" value="F:kinase activity"/>
    <property type="evidence" value="ECO:0007669"/>
    <property type="project" value="UniProtKB-KW"/>
</dbReference>
<dbReference type="InterPro" id="IPR013702">
    <property type="entry name" value="FIST_domain_N"/>
</dbReference>
<keyword evidence="4" id="KW-1185">Reference proteome</keyword>
<dbReference type="InterPro" id="IPR019494">
    <property type="entry name" value="FIST_C"/>
</dbReference>
<dbReference type="AlphaFoldDB" id="A0A364NRT8"/>
<gene>
    <name evidence="3" type="ORF">DN062_01265</name>
</gene>
<keyword evidence="3" id="KW-0418">Kinase</keyword>
<reference evidence="3 4" key="1">
    <citation type="submission" date="2018-06" db="EMBL/GenBank/DDBJ databases">
        <title>Nitrincola tibetense sp. nov., isolated from Lake XuguoCo on Tibetan Plateau.</title>
        <authorList>
            <person name="Xing P."/>
        </authorList>
    </citation>
    <scope>NUCLEOTIDE SEQUENCE [LARGE SCALE GENOMIC DNA]</scope>
    <source>
        <strain evidence="4">xg18</strain>
    </source>
</reference>
<dbReference type="PANTHER" id="PTHR40252">
    <property type="entry name" value="BLR0328 PROTEIN"/>
    <property type="match status" value="1"/>
</dbReference>
<evidence type="ECO:0000313" key="4">
    <source>
        <dbReference type="Proteomes" id="UP000250744"/>
    </source>
</evidence>
<dbReference type="SMART" id="SM01204">
    <property type="entry name" value="FIST_C"/>
    <property type="match status" value="1"/>
</dbReference>
<dbReference type="PANTHER" id="PTHR40252:SF2">
    <property type="entry name" value="BLR0328 PROTEIN"/>
    <property type="match status" value="1"/>
</dbReference>
<proteinExistence type="predicted"/>
<accession>A0A364NRT8</accession>
<evidence type="ECO:0000313" key="3">
    <source>
        <dbReference type="EMBL" id="RAU19742.1"/>
    </source>
</evidence>
<evidence type="ECO:0000259" key="2">
    <source>
        <dbReference type="SMART" id="SM01204"/>
    </source>
</evidence>